<protein>
    <recommendedName>
        <fullName evidence="4">LAGLIDADG homing endonuclease</fullName>
    </recommendedName>
</protein>
<organism evidence="2 3">
    <name type="scientific">Caerostris extrusa</name>
    <name type="common">Bark spider</name>
    <name type="synonym">Caerostris bankana</name>
    <dbReference type="NCBI Taxonomy" id="172846"/>
    <lineage>
        <taxon>Eukaryota</taxon>
        <taxon>Metazoa</taxon>
        <taxon>Ecdysozoa</taxon>
        <taxon>Arthropoda</taxon>
        <taxon>Chelicerata</taxon>
        <taxon>Arachnida</taxon>
        <taxon>Araneae</taxon>
        <taxon>Araneomorphae</taxon>
        <taxon>Entelegynae</taxon>
        <taxon>Araneoidea</taxon>
        <taxon>Araneidae</taxon>
        <taxon>Caerostris</taxon>
    </lineage>
</organism>
<evidence type="ECO:0000313" key="3">
    <source>
        <dbReference type="Proteomes" id="UP001054945"/>
    </source>
</evidence>
<dbReference type="AlphaFoldDB" id="A0AAV4RKS8"/>
<reference evidence="2 3" key="1">
    <citation type="submission" date="2021-06" db="EMBL/GenBank/DDBJ databases">
        <title>Caerostris extrusa draft genome.</title>
        <authorList>
            <person name="Kono N."/>
            <person name="Arakawa K."/>
        </authorList>
    </citation>
    <scope>NUCLEOTIDE SEQUENCE [LARGE SCALE GENOMIC DNA]</scope>
</reference>
<sequence length="105" mass="12226">MCESTNKEKHSFRHFESDKKKRANKRKVWNPFQLLSTAALQDLFLTWIYGGGNKDGILNPFRAENASSRIIYRELLEGLANQMENCSGTVLEFFRINFHCQVLKV</sequence>
<evidence type="ECO:0000313" key="2">
    <source>
        <dbReference type="EMBL" id="GIY20742.1"/>
    </source>
</evidence>
<gene>
    <name evidence="2" type="ORF">CEXT_703361</name>
</gene>
<evidence type="ECO:0008006" key="4">
    <source>
        <dbReference type="Google" id="ProtNLM"/>
    </source>
</evidence>
<name>A0AAV4RKS8_CAEEX</name>
<keyword evidence="3" id="KW-1185">Reference proteome</keyword>
<dbReference type="EMBL" id="BPLR01007930">
    <property type="protein sequence ID" value="GIY20742.1"/>
    <property type="molecule type" value="Genomic_DNA"/>
</dbReference>
<evidence type="ECO:0000256" key="1">
    <source>
        <dbReference type="SAM" id="MobiDB-lite"/>
    </source>
</evidence>
<feature type="compositionally biased region" description="Basic and acidic residues" evidence="1">
    <location>
        <begin position="1"/>
        <end position="19"/>
    </location>
</feature>
<dbReference type="Proteomes" id="UP001054945">
    <property type="component" value="Unassembled WGS sequence"/>
</dbReference>
<feature type="region of interest" description="Disordered" evidence="1">
    <location>
        <begin position="1"/>
        <end position="22"/>
    </location>
</feature>
<proteinExistence type="predicted"/>
<comment type="caution">
    <text evidence="2">The sequence shown here is derived from an EMBL/GenBank/DDBJ whole genome shotgun (WGS) entry which is preliminary data.</text>
</comment>
<accession>A0AAV4RKS8</accession>